<evidence type="ECO:0000313" key="2">
    <source>
        <dbReference type="EMBL" id="OWK34418.1"/>
    </source>
</evidence>
<sequence length="204" mass="22887">MRAVIADLPKHWLAERKSSEAAQWDEMWNGVLHMPPMPNGMHQDFAFTLGVYLLNRWARPNGGLIRQEVNLTAPEDEAQWTHNYRIPDLVLVSRDRFPIDKNEYMAGAPLVVVEVRSPGDETYDKLPFYAALGVPEVWVFDRDTRVPEIYALAPGAAYQMLPAGADGWILSPATGIEFQHTGANKVTVRVAGDPATADELPYTW</sequence>
<dbReference type="CDD" id="cd06260">
    <property type="entry name" value="DUF820-like"/>
    <property type="match status" value="1"/>
</dbReference>
<keyword evidence="3" id="KW-1185">Reference proteome</keyword>
<dbReference type="InterPro" id="IPR011335">
    <property type="entry name" value="Restrct_endonuc-II-like"/>
</dbReference>
<dbReference type="InterPro" id="IPR012296">
    <property type="entry name" value="Nuclease_put_TT1808"/>
</dbReference>
<dbReference type="OrthoDB" id="274259at2"/>
<organism evidence="2 3">
    <name type="scientific">Fimbriiglobus ruber</name>
    <dbReference type="NCBI Taxonomy" id="1908690"/>
    <lineage>
        <taxon>Bacteria</taxon>
        <taxon>Pseudomonadati</taxon>
        <taxon>Planctomycetota</taxon>
        <taxon>Planctomycetia</taxon>
        <taxon>Gemmatales</taxon>
        <taxon>Gemmataceae</taxon>
        <taxon>Fimbriiglobus</taxon>
    </lineage>
</organism>
<accession>A0A225D794</accession>
<dbReference type="RefSeq" id="WP_088260709.1">
    <property type="nucleotide sequence ID" value="NZ_NIDE01000020.1"/>
</dbReference>
<feature type="domain" description="Putative restriction endonuclease" evidence="1">
    <location>
        <begin position="26"/>
        <end position="177"/>
    </location>
</feature>
<reference evidence="3" key="1">
    <citation type="submission" date="2017-06" db="EMBL/GenBank/DDBJ databases">
        <title>Genome analysis of Fimbriiglobus ruber SP5, the first member of the order Planctomycetales with confirmed chitinolytic capability.</title>
        <authorList>
            <person name="Ravin N.V."/>
            <person name="Rakitin A.L."/>
            <person name="Ivanova A.A."/>
            <person name="Beletsky A.V."/>
            <person name="Kulichevskaya I.S."/>
            <person name="Mardanov A.V."/>
            <person name="Dedysh S.N."/>
        </authorList>
    </citation>
    <scope>NUCLEOTIDE SEQUENCE [LARGE SCALE GENOMIC DNA]</scope>
    <source>
        <strain evidence="3">SP5</strain>
    </source>
</reference>
<gene>
    <name evidence="2" type="ORF">FRUB_10389</name>
</gene>
<proteinExistence type="predicted"/>
<dbReference type="InterPro" id="IPR008538">
    <property type="entry name" value="Uma2"/>
</dbReference>
<dbReference type="PANTHER" id="PTHR34107:SF4">
    <property type="entry name" value="SLL1222 PROTEIN"/>
    <property type="match status" value="1"/>
</dbReference>
<dbReference type="Pfam" id="PF05685">
    <property type="entry name" value="Uma2"/>
    <property type="match status" value="1"/>
</dbReference>
<evidence type="ECO:0000259" key="1">
    <source>
        <dbReference type="Pfam" id="PF05685"/>
    </source>
</evidence>
<name>A0A225D794_9BACT</name>
<comment type="caution">
    <text evidence="2">The sequence shown here is derived from an EMBL/GenBank/DDBJ whole genome shotgun (WGS) entry which is preliminary data.</text>
</comment>
<evidence type="ECO:0000313" key="3">
    <source>
        <dbReference type="Proteomes" id="UP000214646"/>
    </source>
</evidence>
<dbReference type="PANTHER" id="PTHR34107">
    <property type="entry name" value="SLL0198 PROTEIN-RELATED"/>
    <property type="match status" value="1"/>
</dbReference>
<dbReference type="AlphaFoldDB" id="A0A225D794"/>
<dbReference type="EMBL" id="NIDE01000020">
    <property type="protein sequence ID" value="OWK34418.1"/>
    <property type="molecule type" value="Genomic_DNA"/>
</dbReference>
<dbReference type="Gene3D" id="3.90.1570.10">
    <property type="entry name" value="tt1808, chain A"/>
    <property type="match status" value="1"/>
</dbReference>
<dbReference type="SUPFAM" id="SSF52980">
    <property type="entry name" value="Restriction endonuclease-like"/>
    <property type="match status" value="1"/>
</dbReference>
<protein>
    <recommendedName>
        <fullName evidence="1">Putative restriction endonuclease domain-containing protein</fullName>
    </recommendedName>
</protein>
<dbReference type="Proteomes" id="UP000214646">
    <property type="component" value="Unassembled WGS sequence"/>
</dbReference>